<keyword evidence="2" id="KW-1185">Reference proteome</keyword>
<dbReference type="Pfam" id="PF25976">
    <property type="entry name" value="LpqB_N"/>
    <property type="match status" value="1"/>
</dbReference>
<dbReference type="Pfam" id="PF10646">
    <property type="entry name" value="Germane"/>
    <property type="match status" value="1"/>
</dbReference>
<evidence type="ECO:0000313" key="2">
    <source>
        <dbReference type="Proteomes" id="UP000030300"/>
    </source>
</evidence>
<dbReference type="HOGENOM" id="CLU_032207_0_1_11"/>
<dbReference type="InterPro" id="IPR018910">
    <property type="entry name" value="LpqB_C"/>
</dbReference>
<name>A0A0A1DM10_NOCSI</name>
<dbReference type="EMBL" id="CP009896">
    <property type="protein sequence ID" value="AIY18431.1"/>
    <property type="molecule type" value="Genomic_DNA"/>
</dbReference>
<sequence length="578" mass="60344">MNRRIVSLAAVIALAVVLSGCVSLPTSGPVVESGGTNRTDTRRASDIDARPPGAGATRTEVITGFLDAMTAWPIQTSVAKQYLTGEASAGWNPEQETVIYSDSLPVRETAGSVSVQLTAADRLDQIGAWRGAMPKDELTLTFHLAIENGEFRIADPPDALVVPASWFRQRYRQVSLFYFDPLAQILVPEPVFVPLGDQLASSLVSALLSGPPPLARGIVRSFLPPGLTVGLSVPVDDEGIAHVTLVGEAPKVTAEEAELMLAQLAWTLRQDPSITALRVNLDGTDLPLPGGASQYSVESASAFGPAGPGSGHQVYGISRGRLVSGPLGELSVVTGDFGADDAGLVAVAVRPDGERVAGVDLGGRRVRVGPLRADSAEALTTVLSGGQYARPSWDSVGRLWVLDRRSGSAVVWLVEDGEARQIDVAGVTGARARSLIVSRDGTRLIAVVRGPDGDRVLGARVVLGARGRVGLTHEASVVRPPDGSRIADLSWTSPIQIGLLAPTSPGVLSEVDVVSADGATVGVDALSTIVTGRVIGFTASPVADTPMLAVYGDRYIDVVRQESYDAGSLPLTQLDYAG</sequence>
<accession>A0A0A1DM10</accession>
<dbReference type="Proteomes" id="UP000030300">
    <property type="component" value="Chromosome"/>
</dbReference>
<dbReference type="GeneID" id="96611027"/>
<dbReference type="OrthoDB" id="3226781at2"/>
<dbReference type="SMART" id="SM00909">
    <property type="entry name" value="Germane"/>
    <property type="match status" value="1"/>
</dbReference>
<gene>
    <name evidence="1" type="ORF">KR76_19710</name>
</gene>
<organism evidence="1 2">
    <name type="scientific">Nocardioides simplex</name>
    <name type="common">Arthrobacter simplex</name>
    <dbReference type="NCBI Taxonomy" id="2045"/>
    <lineage>
        <taxon>Bacteria</taxon>
        <taxon>Bacillati</taxon>
        <taxon>Actinomycetota</taxon>
        <taxon>Actinomycetes</taxon>
        <taxon>Propionibacteriales</taxon>
        <taxon>Nocardioidaceae</taxon>
        <taxon>Pimelobacter</taxon>
    </lineage>
</organism>
<reference evidence="1 2" key="1">
    <citation type="journal article" date="2015" name="Genome Announc.">
        <title>Complete Genome Sequence of Steroid-Transforming Nocardioides simplex VKM Ac-2033D.</title>
        <authorList>
            <person name="Shtratnikova V.Y."/>
            <person name="Schelkunov M.I."/>
            <person name="Pekov Y.A."/>
            <person name="Fokina V.V."/>
            <person name="Logacheva M.D."/>
            <person name="Sokolov S.L."/>
            <person name="Bragin E.Y."/>
            <person name="Ashapkin V.V."/>
            <person name="Donova M.V."/>
        </authorList>
    </citation>
    <scope>NUCLEOTIDE SEQUENCE [LARGE SCALE GENOMIC DNA]</scope>
    <source>
        <strain evidence="1 2">VKM Ac-2033D</strain>
    </source>
</reference>
<dbReference type="InterPro" id="IPR059026">
    <property type="entry name" value="LpqB_N"/>
</dbReference>
<dbReference type="SUPFAM" id="SSF75011">
    <property type="entry name" value="3-carboxy-cis,cis-mucoante lactonizing enzyme"/>
    <property type="match status" value="1"/>
</dbReference>
<dbReference type="KEGG" id="psim:KR76_19710"/>
<dbReference type="AlphaFoldDB" id="A0A0A1DM10"/>
<dbReference type="eggNOG" id="COG3209">
    <property type="taxonomic scope" value="Bacteria"/>
</dbReference>
<proteinExistence type="predicted"/>
<dbReference type="eggNOG" id="COG5401">
    <property type="taxonomic scope" value="Bacteria"/>
</dbReference>
<evidence type="ECO:0000313" key="1">
    <source>
        <dbReference type="EMBL" id="AIY18431.1"/>
    </source>
</evidence>
<dbReference type="PROSITE" id="PS51257">
    <property type="entry name" value="PROKAR_LIPOPROTEIN"/>
    <property type="match status" value="1"/>
</dbReference>
<dbReference type="InterPro" id="IPR019606">
    <property type="entry name" value="GerMN"/>
</dbReference>
<dbReference type="RefSeq" id="WP_038680660.1">
    <property type="nucleotide sequence ID" value="NZ_BJMC01000022.1"/>
</dbReference>
<dbReference type="STRING" id="2045.KR76_19710"/>
<protein>
    <submittedName>
        <fullName evidence="1">LpqB</fullName>
    </submittedName>
</protein>
<dbReference type="Pfam" id="PF10647">
    <property type="entry name" value="Gmad1"/>
    <property type="match status" value="1"/>
</dbReference>